<dbReference type="PANTHER" id="PTHR11360:SF303">
    <property type="entry name" value="MAJOR FACILITATOR SUPERFAMILY (MFS) PROFILE DOMAIN-CONTAINING PROTEIN"/>
    <property type="match status" value="1"/>
</dbReference>
<dbReference type="SUPFAM" id="SSF103473">
    <property type="entry name" value="MFS general substrate transporter"/>
    <property type="match status" value="1"/>
</dbReference>
<evidence type="ECO:0000256" key="1">
    <source>
        <dbReference type="SAM" id="Phobius"/>
    </source>
</evidence>
<feature type="transmembrane region" description="Helical" evidence="1">
    <location>
        <begin position="552"/>
        <end position="569"/>
    </location>
</feature>
<feature type="transmembrane region" description="Helical" evidence="1">
    <location>
        <begin position="605"/>
        <end position="627"/>
    </location>
</feature>
<evidence type="ECO:0000313" key="3">
    <source>
        <dbReference type="Proteomes" id="UP000886998"/>
    </source>
</evidence>
<keyword evidence="1" id="KW-0812">Transmembrane</keyword>
<dbReference type="AlphaFoldDB" id="A0A8X7BR20"/>
<feature type="transmembrane region" description="Helical" evidence="1">
    <location>
        <begin position="83"/>
        <end position="103"/>
    </location>
</feature>
<gene>
    <name evidence="2" type="ORF">TNIN_335471</name>
</gene>
<reference evidence="2" key="1">
    <citation type="submission" date="2020-08" db="EMBL/GenBank/DDBJ databases">
        <title>Multicomponent nature underlies the extraordinary mechanical properties of spider dragline silk.</title>
        <authorList>
            <person name="Kono N."/>
            <person name="Nakamura H."/>
            <person name="Mori M."/>
            <person name="Yoshida Y."/>
            <person name="Ohtoshi R."/>
            <person name="Malay A.D."/>
            <person name="Moran D.A.P."/>
            <person name="Tomita M."/>
            <person name="Numata K."/>
            <person name="Arakawa K."/>
        </authorList>
    </citation>
    <scope>NUCLEOTIDE SEQUENCE</scope>
</reference>
<protein>
    <recommendedName>
        <fullName evidence="4">Monocarboxylate transporter</fullName>
    </recommendedName>
</protein>
<feature type="transmembrane region" description="Helical" evidence="1">
    <location>
        <begin position="514"/>
        <end position="540"/>
    </location>
</feature>
<dbReference type="InterPro" id="IPR036259">
    <property type="entry name" value="MFS_trans_sf"/>
</dbReference>
<dbReference type="OrthoDB" id="6430233at2759"/>
<keyword evidence="1" id="KW-1133">Transmembrane helix</keyword>
<dbReference type="Pfam" id="PF07690">
    <property type="entry name" value="MFS_1"/>
    <property type="match status" value="2"/>
</dbReference>
<feature type="transmembrane region" description="Helical" evidence="1">
    <location>
        <begin position="639"/>
        <end position="660"/>
    </location>
</feature>
<feature type="transmembrane region" description="Helical" evidence="1">
    <location>
        <begin position="16"/>
        <end position="43"/>
    </location>
</feature>
<feature type="transmembrane region" description="Helical" evidence="1">
    <location>
        <begin position="581"/>
        <end position="599"/>
    </location>
</feature>
<keyword evidence="1" id="KW-0472">Membrane</keyword>
<dbReference type="EMBL" id="BMAV01001401">
    <property type="protein sequence ID" value="GFY39482.1"/>
    <property type="molecule type" value="Genomic_DNA"/>
</dbReference>
<proteinExistence type="predicted"/>
<dbReference type="GO" id="GO:0008028">
    <property type="term" value="F:monocarboxylic acid transmembrane transporter activity"/>
    <property type="evidence" value="ECO:0007669"/>
    <property type="project" value="TreeGrafter"/>
</dbReference>
<dbReference type="InterPro" id="IPR011701">
    <property type="entry name" value="MFS"/>
</dbReference>
<keyword evidence="3" id="KW-1185">Reference proteome</keyword>
<feature type="transmembrane region" description="Helical" evidence="1">
    <location>
        <begin position="142"/>
        <end position="161"/>
    </location>
</feature>
<dbReference type="Gene3D" id="1.20.1250.20">
    <property type="entry name" value="MFS general substrate transporter like domains"/>
    <property type="match status" value="2"/>
</dbReference>
<accession>A0A8X7BR20</accession>
<feature type="transmembrane region" description="Helical" evidence="1">
    <location>
        <begin position="672"/>
        <end position="694"/>
    </location>
</feature>
<evidence type="ECO:0008006" key="4">
    <source>
        <dbReference type="Google" id="ProtNLM"/>
    </source>
</evidence>
<dbReference type="PANTHER" id="PTHR11360">
    <property type="entry name" value="MONOCARBOXYLATE TRANSPORTER"/>
    <property type="match status" value="1"/>
</dbReference>
<feature type="transmembrane region" description="Helical" evidence="1">
    <location>
        <begin position="173"/>
        <end position="191"/>
    </location>
</feature>
<name>A0A8X7BR20_9ARAC</name>
<dbReference type="InterPro" id="IPR050327">
    <property type="entry name" value="Proton-linked_MCT"/>
</dbReference>
<organism evidence="2 3">
    <name type="scientific">Trichonephila inaurata madagascariensis</name>
    <dbReference type="NCBI Taxonomy" id="2747483"/>
    <lineage>
        <taxon>Eukaryota</taxon>
        <taxon>Metazoa</taxon>
        <taxon>Ecdysozoa</taxon>
        <taxon>Arthropoda</taxon>
        <taxon>Chelicerata</taxon>
        <taxon>Arachnida</taxon>
        <taxon>Araneae</taxon>
        <taxon>Araneomorphae</taxon>
        <taxon>Entelegynae</taxon>
        <taxon>Araneoidea</taxon>
        <taxon>Nephilidae</taxon>
        <taxon>Trichonephila</taxon>
        <taxon>Trichonephila inaurata</taxon>
    </lineage>
</organism>
<comment type="caution">
    <text evidence="2">The sequence shown here is derived from an EMBL/GenBank/DDBJ whole genome shotgun (WGS) entry which is preliminary data.</text>
</comment>
<evidence type="ECO:0000313" key="2">
    <source>
        <dbReference type="EMBL" id="GFY39482.1"/>
    </source>
</evidence>
<dbReference type="Proteomes" id="UP000886998">
    <property type="component" value="Unassembled WGS sequence"/>
</dbReference>
<sequence>MARGVREPGPDQAKGWLIAMACFFINFIMAGLARTAGVLYVALIELYGVSREAATTPFSIRVCVRNMTGPLIGLLGQKYGVRAVTTVGGFVAGLGSILCYFAPNVLWITGFWGIIHGIGFGLSTVIHMMIINHYFDKYKASALGLGYSGDCFGTFAFPVIMEHLLSTYGVKGTFLILGGIVLNVIPMALLLKKPPWIKDEKKKGNFAKNIAQQKANQNKDNDDPMRLSVGYRNEGFLKFDEDLAPYSETDTGCYRNGGTRLNKEDPPIYQDAIHQRCLELRNDISSTGGSFRSRCSDMKQEISSISGSIRSQSRCSESIRSYRKASEISELIRDGMSRHDSLPPVLEKEALRTDSIRSERLEDAQSTHDDVENDKNRGVQYSASMKKSRTSSFVGDMAKEIVNRMRTASFASQVAQDGFITSIQQEQNDDFESQPEELSSISCHKFQQYLQNDPEADNRSQYSAYRKELILSASDTKLASDMKDPTISSWTIQIKDTKKPTTIQALIRTNSKPIFILISMSMAVYAFLFVGVLTIIIDYAVDQGVSHDDGKFLIIGFSVADLIGRLSFGQVIDRKLVKIKNYSGITMLLMGTLVAALPLNKSFNFMMVIMCMYGLVQGGTAIMFPILVGHYMDKSEESIAMGCLNFYGGLLMLSMAPMIGYFRDNTGSYNGVFHILGGIVAFVGIIWQLEPLILKFQKKQMLKRANYVIVTRL</sequence>
<feature type="transmembrane region" description="Helical" evidence="1">
    <location>
        <begin position="109"/>
        <end position="130"/>
    </location>
</feature>